<keyword evidence="1" id="KW-0863">Zinc-finger</keyword>
<comment type="caution">
    <text evidence="3">The sequence shown here is derived from an EMBL/GenBank/DDBJ whole genome shotgun (WGS) entry which is preliminary data.</text>
</comment>
<dbReference type="GO" id="GO:0008270">
    <property type="term" value="F:zinc ion binding"/>
    <property type="evidence" value="ECO:0007669"/>
    <property type="project" value="UniProtKB-KW"/>
</dbReference>
<dbReference type="OrthoDB" id="8193998at2759"/>
<dbReference type="PROSITE" id="PS50158">
    <property type="entry name" value="ZF_CCHC"/>
    <property type="match status" value="1"/>
</dbReference>
<evidence type="ECO:0000313" key="4">
    <source>
        <dbReference type="Proteomes" id="UP000235965"/>
    </source>
</evidence>
<dbReference type="EMBL" id="NEVH01021207">
    <property type="protein sequence ID" value="PNF19896.1"/>
    <property type="molecule type" value="Genomic_DNA"/>
</dbReference>
<dbReference type="AlphaFoldDB" id="A0A2J7PU99"/>
<gene>
    <name evidence="3" type="ORF">B7P43_G12290</name>
</gene>
<dbReference type="STRING" id="105785.A0A2J7PU99"/>
<dbReference type="InParanoid" id="A0A2J7PU99"/>
<accession>A0A2J7PU99</accession>
<sequence length="257" mass="29031">MPNLQQSSSNNATEISEADDQVVHVNHRRVSVDTAVKLLKSTFSGNPNELQEFTANVENAFSLLDPVDHAIFLKFLLAHIKGDAKTVISYRTIPEEFQTWETVKDKLELNYAVQRTLDFYANKLFTSRQIQGLCDDSIKTITRVKAEDKPLKQLIEIALEEESARKSREQFRAYNVNQGRTKYVKDVYRPQNVRSVGGTRTSSAQVNRKPGVNATAAVTCLSCQKPGHRPRDCKGKPFCELCSEHCRDCRGNQGNRP</sequence>
<proteinExistence type="predicted"/>
<evidence type="ECO:0000313" key="3">
    <source>
        <dbReference type="EMBL" id="PNF19896.1"/>
    </source>
</evidence>
<keyword evidence="1" id="KW-0479">Metal-binding</keyword>
<protein>
    <recommendedName>
        <fullName evidence="2">CCHC-type domain-containing protein</fullName>
    </recommendedName>
</protein>
<dbReference type="InterPro" id="IPR001878">
    <property type="entry name" value="Znf_CCHC"/>
</dbReference>
<reference evidence="3 4" key="1">
    <citation type="submission" date="2017-12" db="EMBL/GenBank/DDBJ databases">
        <title>Hemimetabolous genomes reveal molecular basis of termite eusociality.</title>
        <authorList>
            <person name="Harrison M.C."/>
            <person name="Jongepier E."/>
            <person name="Robertson H.M."/>
            <person name="Arning N."/>
            <person name="Bitard-Feildel T."/>
            <person name="Chao H."/>
            <person name="Childers C.P."/>
            <person name="Dinh H."/>
            <person name="Doddapaneni H."/>
            <person name="Dugan S."/>
            <person name="Gowin J."/>
            <person name="Greiner C."/>
            <person name="Han Y."/>
            <person name="Hu H."/>
            <person name="Hughes D.S.T."/>
            <person name="Huylmans A.-K."/>
            <person name="Kemena C."/>
            <person name="Kremer L.P.M."/>
            <person name="Lee S.L."/>
            <person name="Lopez-Ezquerra A."/>
            <person name="Mallet L."/>
            <person name="Monroy-Kuhn J.M."/>
            <person name="Moser A."/>
            <person name="Murali S.C."/>
            <person name="Muzny D.M."/>
            <person name="Otani S."/>
            <person name="Piulachs M.-D."/>
            <person name="Poelchau M."/>
            <person name="Qu J."/>
            <person name="Schaub F."/>
            <person name="Wada-Katsumata A."/>
            <person name="Worley K.C."/>
            <person name="Xie Q."/>
            <person name="Ylla G."/>
            <person name="Poulsen M."/>
            <person name="Gibbs R.A."/>
            <person name="Schal C."/>
            <person name="Richards S."/>
            <person name="Belles X."/>
            <person name="Korb J."/>
            <person name="Bornberg-Bauer E."/>
        </authorList>
    </citation>
    <scope>NUCLEOTIDE SEQUENCE [LARGE SCALE GENOMIC DNA]</scope>
    <source>
        <tissue evidence="3">Whole body</tissue>
    </source>
</reference>
<keyword evidence="1" id="KW-0862">Zinc</keyword>
<name>A0A2J7PU99_9NEOP</name>
<evidence type="ECO:0000256" key="1">
    <source>
        <dbReference type="PROSITE-ProRule" id="PRU00047"/>
    </source>
</evidence>
<organism evidence="3 4">
    <name type="scientific">Cryptotermes secundus</name>
    <dbReference type="NCBI Taxonomy" id="105785"/>
    <lineage>
        <taxon>Eukaryota</taxon>
        <taxon>Metazoa</taxon>
        <taxon>Ecdysozoa</taxon>
        <taxon>Arthropoda</taxon>
        <taxon>Hexapoda</taxon>
        <taxon>Insecta</taxon>
        <taxon>Pterygota</taxon>
        <taxon>Neoptera</taxon>
        <taxon>Polyneoptera</taxon>
        <taxon>Dictyoptera</taxon>
        <taxon>Blattodea</taxon>
        <taxon>Blattoidea</taxon>
        <taxon>Termitoidae</taxon>
        <taxon>Kalotermitidae</taxon>
        <taxon>Cryptotermitinae</taxon>
        <taxon>Cryptotermes</taxon>
    </lineage>
</organism>
<keyword evidence="4" id="KW-1185">Reference proteome</keyword>
<feature type="domain" description="CCHC-type" evidence="2">
    <location>
        <begin position="220"/>
        <end position="234"/>
    </location>
</feature>
<dbReference type="GO" id="GO:0003676">
    <property type="term" value="F:nucleic acid binding"/>
    <property type="evidence" value="ECO:0007669"/>
    <property type="project" value="InterPro"/>
</dbReference>
<evidence type="ECO:0000259" key="2">
    <source>
        <dbReference type="PROSITE" id="PS50158"/>
    </source>
</evidence>
<dbReference type="Proteomes" id="UP000235965">
    <property type="component" value="Unassembled WGS sequence"/>
</dbReference>